<dbReference type="AlphaFoldDB" id="A0A4Z2CJW4"/>
<dbReference type="EMBL" id="SKCS01001459">
    <property type="protein sequence ID" value="TNN04563.1"/>
    <property type="molecule type" value="Genomic_DNA"/>
</dbReference>
<evidence type="ECO:0000313" key="2">
    <source>
        <dbReference type="Proteomes" id="UP000311919"/>
    </source>
</evidence>
<proteinExistence type="predicted"/>
<dbReference type="Proteomes" id="UP000311919">
    <property type="component" value="Unassembled WGS sequence"/>
</dbReference>
<reference evidence="1 2" key="1">
    <citation type="submission" date="2019-03" db="EMBL/GenBank/DDBJ databases">
        <title>An improved genome assembly of the fluke Schistosoma japonicum.</title>
        <authorList>
            <person name="Hu W."/>
            <person name="Luo F."/>
            <person name="Yin M."/>
            <person name="Mo X."/>
            <person name="Sun C."/>
            <person name="Wu Q."/>
            <person name="Zhu B."/>
            <person name="Xiang M."/>
            <person name="Wang J."/>
            <person name="Wang Y."/>
            <person name="Zhang T."/>
            <person name="Xu B."/>
            <person name="Zheng H."/>
            <person name="Feng Z."/>
        </authorList>
    </citation>
    <scope>NUCLEOTIDE SEQUENCE [LARGE SCALE GENOMIC DNA]</scope>
    <source>
        <strain evidence="1">HuSjv2</strain>
        <tissue evidence="1">Worms</tissue>
    </source>
</reference>
<keyword evidence="2" id="KW-1185">Reference proteome</keyword>
<feature type="non-terminal residue" evidence="1">
    <location>
        <position position="69"/>
    </location>
</feature>
<accession>A0A4Z2CJW4</accession>
<organism evidence="1 2">
    <name type="scientific">Schistosoma japonicum</name>
    <name type="common">Blood fluke</name>
    <dbReference type="NCBI Taxonomy" id="6182"/>
    <lineage>
        <taxon>Eukaryota</taxon>
        <taxon>Metazoa</taxon>
        <taxon>Spiralia</taxon>
        <taxon>Lophotrochozoa</taxon>
        <taxon>Platyhelminthes</taxon>
        <taxon>Trematoda</taxon>
        <taxon>Digenea</taxon>
        <taxon>Strigeidida</taxon>
        <taxon>Schistosomatoidea</taxon>
        <taxon>Schistosomatidae</taxon>
        <taxon>Schistosoma</taxon>
    </lineage>
</organism>
<protein>
    <submittedName>
        <fullName evidence="1">Uncharacterized protein</fullName>
    </submittedName>
</protein>
<name>A0A4Z2CJW4_SCHJA</name>
<gene>
    <name evidence="1" type="ORF">EWB00_001635</name>
</gene>
<sequence>MAALSAQHYVMRRTAAPSFLRHQLTHSSAAAASRQPTCGAMCHVHAGSPGGPVQCMCPVTVVTDGTEDT</sequence>
<evidence type="ECO:0000313" key="1">
    <source>
        <dbReference type="EMBL" id="TNN04563.1"/>
    </source>
</evidence>
<comment type="caution">
    <text evidence="1">The sequence shown here is derived from an EMBL/GenBank/DDBJ whole genome shotgun (WGS) entry which is preliminary data.</text>
</comment>